<proteinExistence type="predicted"/>
<dbReference type="PANTHER" id="PTHR42866:SF2">
    <property type="entry name" value="3-DEOXY-MANNO-OCTULOSONATE CYTIDYLYLTRANSFERASE, MITOCHONDRIAL"/>
    <property type="match status" value="1"/>
</dbReference>
<dbReference type="InterPro" id="IPR003329">
    <property type="entry name" value="Cytidylyl_trans"/>
</dbReference>
<dbReference type="GO" id="GO:0005829">
    <property type="term" value="C:cytosol"/>
    <property type="evidence" value="ECO:0007669"/>
    <property type="project" value="TreeGrafter"/>
</dbReference>
<accession>A0A382GC38</accession>
<evidence type="ECO:0008006" key="4">
    <source>
        <dbReference type="Google" id="ProtNLM"/>
    </source>
</evidence>
<keyword evidence="1" id="KW-0808">Transferase</keyword>
<feature type="non-terminal residue" evidence="3">
    <location>
        <position position="241"/>
    </location>
</feature>
<dbReference type="AlphaFoldDB" id="A0A382GC38"/>
<sequence>MKIVGLIPSRLESIRLPGKALLDICGIPMVIHTYKRSLFSKALDEVHICTDSIEIAKVCEKYKASYIMTSSKHKNGTERIAEASKQFTNIKYFVDIQGDEPLINPNHIDNVIDYHEKSSYDIVLPHIPTNDAITKHIVKVIDSGGKVIYLTRANCPYPFRGNQTLKKHLSIISFTPEALLMYADLKESPLEKIEGVELLRAIENNLIIGTFALSGDSFSVDVGQEYAQAMSIMKNDSLFQE</sequence>
<dbReference type="EMBL" id="UINC01054724">
    <property type="protein sequence ID" value="SVB72770.1"/>
    <property type="molecule type" value="Genomic_DNA"/>
</dbReference>
<dbReference type="PANTHER" id="PTHR42866">
    <property type="entry name" value="3-DEOXY-MANNO-OCTULOSONATE CYTIDYLYLTRANSFERASE"/>
    <property type="match status" value="1"/>
</dbReference>
<dbReference type="NCBIfam" id="NF003952">
    <property type="entry name" value="PRK05450.1-5"/>
    <property type="match status" value="1"/>
</dbReference>
<gene>
    <name evidence="3" type="ORF">METZ01_LOCUS225624</name>
</gene>
<evidence type="ECO:0000256" key="1">
    <source>
        <dbReference type="ARBA" id="ARBA00022679"/>
    </source>
</evidence>
<evidence type="ECO:0000256" key="2">
    <source>
        <dbReference type="ARBA" id="ARBA00022695"/>
    </source>
</evidence>
<protein>
    <recommendedName>
        <fullName evidence="4">3-deoxy-manno-octulosonate cytidylyltransferase</fullName>
    </recommendedName>
</protein>
<keyword evidence="2" id="KW-0548">Nucleotidyltransferase</keyword>
<evidence type="ECO:0000313" key="3">
    <source>
        <dbReference type="EMBL" id="SVB72770.1"/>
    </source>
</evidence>
<dbReference type="GO" id="GO:0008690">
    <property type="term" value="F:3-deoxy-manno-octulosonate cytidylyltransferase activity"/>
    <property type="evidence" value="ECO:0007669"/>
    <property type="project" value="TreeGrafter"/>
</dbReference>
<organism evidence="3">
    <name type="scientific">marine metagenome</name>
    <dbReference type="NCBI Taxonomy" id="408172"/>
    <lineage>
        <taxon>unclassified sequences</taxon>
        <taxon>metagenomes</taxon>
        <taxon>ecological metagenomes</taxon>
    </lineage>
</organism>
<dbReference type="Gene3D" id="3.90.550.10">
    <property type="entry name" value="Spore Coat Polysaccharide Biosynthesis Protein SpsA, Chain A"/>
    <property type="match status" value="1"/>
</dbReference>
<name>A0A382GC38_9ZZZZ</name>
<reference evidence="3" key="1">
    <citation type="submission" date="2018-05" db="EMBL/GenBank/DDBJ databases">
        <authorList>
            <person name="Lanie J.A."/>
            <person name="Ng W.-L."/>
            <person name="Kazmierczak K.M."/>
            <person name="Andrzejewski T.M."/>
            <person name="Davidsen T.M."/>
            <person name="Wayne K.J."/>
            <person name="Tettelin H."/>
            <person name="Glass J.I."/>
            <person name="Rusch D."/>
            <person name="Podicherti R."/>
            <person name="Tsui H.-C.T."/>
            <person name="Winkler M.E."/>
        </authorList>
    </citation>
    <scope>NUCLEOTIDE SEQUENCE</scope>
</reference>
<dbReference type="Pfam" id="PF02348">
    <property type="entry name" value="CTP_transf_3"/>
    <property type="match status" value="1"/>
</dbReference>
<dbReference type="SUPFAM" id="SSF53448">
    <property type="entry name" value="Nucleotide-diphospho-sugar transferases"/>
    <property type="match status" value="1"/>
</dbReference>
<dbReference type="InterPro" id="IPR029044">
    <property type="entry name" value="Nucleotide-diphossugar_trans"/>
</dbReference>